<dbReference type="NCBIfam" id="TIGR01907">
    <property type="entry name" value="casE_Cse3"/>
    <property type="match status" value="1"/>
</dbReference>
<sequence length="224" mass="25539">MTVLSRIFINPQTRHGRKLLANRQAMHAAVMASFPPDALENTDQRVLWRLDRAQHRYTLYVLSPLPPDFTHLVEQAGWIGQTWDSTDYRPFLEQLKTGQQWAFRLTANPVKALREAGKRGKVVPHVTPQQQVAWLDQRAGRLGFRILPTPGFEDQLDATVTEGRNHRFGRNDRNNTGKRNRVALRIVQFDGRLEITDAAQFQHGLLAGIGRAKAYGCGLLTLRR</sequence>
<dbReference type="RefSeq" id="WP_343959906.1">
    <property type="nucleotide sequence ID" value="NZ_BAAAMN010000067.1"/>
</dbReference>
<evidence type="ECO:0000313" key="2">
    <source>
        <dbReference type="Proteomes" id="UP001501461"/>
    </source>
</evidence>
<comment type="caution">
    <text evidence="1">The sequence shown here is derived from an EMBL/GenBank/DDBJ whole genome shotgun (WGS) entry which is preliminary data.</text>
</comment>
<proteinExistence type="predicted"/>
<dbReference type="EMBL" id="BAAAMN010000067">
    <property type="protein sequence ID" value="GAA2045771.1"/>
    <property type="molecule type" value="Genomic_DNA"/>
</dbReference>
<dbReference type="CDD" id="cd09727">
    <property type="entry name" value="Cas6_I-E"/>
    <property type="match status" value="1"/>
</dbReference>
<gene>
    <name evidence="1" type="primary">cas6e</name>
    <name evidence="1" type="ORF">GCM10009720_28260</name>
</gene>
<dbReference type="Pfam" id="PF08798">
    <property type="entry name" value="CRISPR_assoc"/>
    <property type="match status" value="1"/>
</dbReference>
<organism evidence="1 2">
    <name type="scientific">Yaniella flava</name>
    <dbReference type="NCBI Taxonomy" id="287930"/>
    <lineage>
        <taxon>Bacteria</taxon>
        <taxon>Bacillati</taxon>
        <taxon>Actinomycetota</taxon>
        <taxon>Actinomycetes</taxon>
        <taxon>Micrococcales</taxon>
        <taxon>Micrococcaceae</taxon>
        <taxon>Yaniella</taxon>
    </lineage>
</organism>
<accession>A0ABN2UXQ7</accession>
<dbReference type="SMART" id="SM01101">
    <property type="entry name" value="CRISPR_assoc"/>
    <property type="match status" value="1"/>
</dbReference>
<dbReference type="Gene3D" id="3.30.70.1210">
    <property type="entry name" value="Crispr-associated protein, domain 2"/>
    <property type="match status" value="1"/>
</dbReference>
<protein>
    <submittedName>
        <fullName evidence="1">Type I-E CRISPR-associated protein Cas6/Cse3/CasE</fullName>
    </submittedName>
</protein>
<dbReference type="Proteomes" id="UP001501461">
    <property type="component" value="Unassembled WGS sequence"/>
</dbReference>
<dbReference type="SUPFAM" id="SSF117987">
    <property type="entry name" value="CRISPR-associated protein"/>
    <property type="match status" value="2"/>
</dbReference>
<evidence type="ECO:0000313" key="1">
    <source>
        <dbReference type="EMBL" id="GAA2045771.1"/>
    </source>
</evidence>
<keyword evidence="2" id="KW-1185">Reference proteome</keyword>
<dbReference type="Gene3D" id="3.30.70.1200">
    <property type="entry name" value="Crispr-associated protein, domain 1"/>
    <property type="match status" value="1"/>
</dbReference>
<reference evidence="1 2" key="1">
    <citation type="journal article" date="2019" name="Int. J. Syst. Evol. Microbiol.">
        <title>The Global Catalogue of Microorganisms (GCM) 10K type strain sequencing project: providing services to taxonomists for standard genome sequencing and annotation.</title>
        <authorList>
            <consortium name="The Broad Institute Genomics Platform"/>
            <consortium name="The Broad Institute Genome Sequencing Center for Infectious Disease"/>
            <person name="Wu L."/>
            <person name="Ma J."/>
        </authorList>
    </citation>
    <scope>NUCLEOTIDE SEQUENCE [LARGE SCALE GENOMIC DNA]</scope>
    <source>
        <strain evidence="1 2">JCM 13595</strain>
    </source>
</reference>
<dbReference type="InterPro" id="IPR010179">
    <property type="entry name" value="CRISPR-assoc_prot_Cse3"/>
</dbReference>
<name>A0ABN2UXQ7_9MICC</name>